<proteinExistence type="predicted"/>
<evidence type="ECO:0000313" key="8">
    <source>
        <dbReference type="Proteomes" id="UP001642464"/>
    </source>
</evidence>
<feature type="transmembrane region" description="Helical" evidence="6">
    <location>
        <begin position="193"/>
        <end position="212"/>
    </location>
</feature>
<keyword evidence="8" id="KW-1185">Reference proteome</keyword>
<accession>A0ABP0NUE9</accession>
<keyword evidence="3 6" id="KW-0812">Transmembrane</keyword>
<evidence type="ECO:0000256" key="1">
    <source>
        <dbReference type="ARBA" id="ARBA00004141"/>
    </source>
</evidence>
<feature type="transmembrane region" description="Helical" evidence="6">
    <location>
        <begin position="297"/>
        <end position="318"/>
    </location>
</feature>
<feature type="transmembrane region" description="Helical" evidence="6">
    <location>
        <begin position="428"/>
        <end position="447"/>
    </location>
</feature>
<dbReference type="Gene3D" id="1.20.1250.20">
    <property type="entry name" value="MFS general substrate transporter like domains"/>
    <property type="match status" value="1"/>
</dbReference>
<feature type="transmembrane region" description="Helical" evidence="6">
    <location>
        <begin position="324"/>
        <end position="344"/>
    </location>
</feature>
<dbReference type="PANTHER" id="PTHR23504:SF1">
    <property type="entry name" value="GH21943P-RELATED"/>
    <property type="match status" value="1"/>
</dbReference>
<protein>
    <submittedName>
        <fullName evidence="7">Hippocampus abundant transcript 1 protein (Major facilitator superfamily domain-containing 14A) (Putative tetracycline transporter-like protein)</fullName>
    </submittedName>
</protein>
<evidence type="ECO:0000256" key="3">
    <source>
        <dbReference type="ARBA" id="ARBA00022692"/>
    </source>
</evidence>
<evidence type="ECO:0000256" key="4">
    <source>
        <dbReference type="ARBA" id="ARBA00022989"/>
    </source>
</evidence>
<dbReference type="InterPro" id="IPR011701">
    <property type="entry name" value="MFS"/>
</dbReference>
<reference evidence="7 8" key="1">
    <citation type="submission" date="2024-02" db="EMBL/GenBank/DDBJ databases">
        <authorList>
            <person name="Chen Y."/>
            <person name="Shah S."/>
            <person name="Dougan E. K."/>
            <person name="Thang M."/>
            <person name="Chan C."/>
        </authorList>
    </citation>
    <scope>NUCLEOTIDE SEQUENCE [LARGE SCALE GENOMIC DNA]</scope>
</reference>
<evidence type="ECO:0000256" key="6">
    <source>
        <dbReference type="SAM" id="Phobius"/>
    </source>
</evidence>
<dbReference type="InterPro" id="IPR001958">
    <property type="entry name" value="Tet-R_TetA/multi-R_MdtG-like"/>
</dbReference>
<comment type="caution">
    <text evidence="7">The sequence shown here is derived from an EMBL/GenBank/DDBJ whole genome shotgun (WGS) entry which is preliminary data.</text>
</comment>
<dbReference type="InterPro" id="IPR036259">
    <property type="entry name" value="MFS_trans_sf"/>
</dbReference>
<evidence type="ECO:0000256" key="5">
    <source>
        <dbReference type="ARBA" id="ARBA00023136"/>
    </source>
</evidence>
<organism evidence="7 8">
    <name type="scientific">Durusdinium trenchii</name>
    <dbReference type="NCBI Taxonomy" id="1381693"/>
    <lineage>
        <taxon>Eukaryota</taxon>
        <taxon>Sar</taxon>
        <taxon>Alveolata</taxon>
        <taxon>Dinophyceae</taxon>
        <taxon>Suessiales</taxon>
        <taxon>Symbiodiniaceae</taxon>
        <taxon>Durusdinium</taxon>
    </lineage>
</organism>
<dbReference type="EMBL" id="CAXAMM010031057">
    <property type="protein sequence ID" value="CAK9067421.1"/>
    <property type="molecule type" value="Genomic_DNA"/>
</dbReference>
<keyword evidence="2" id="KW-0813">Transport</keyword>
<sequence length="491" mass="53514">MPLFVLQVARQLHALWVPVLFGSISAGIRTTNLSYLGLNFFAQQHTDLRPEDIRCEDTPEAPYCQAAINDNLFWATTIGAIGSLLHFVLGPFLGALSDSIGRRPVILLCSLLGYPSLVSLALFVYRNVSMYFTFALMPLGELPVLAIWFAFIVDLIEDNRDSSVAFGLVSAVALLSTMLGAGIGAFLSMKSGVAAMIFFDMGILLPYLVCCLPETLVPAKRQAMQWRAAAPGLGLRYQTMKVALLSVVSQGILVRNQLFMQLSTLVIGSTFIGTGFQRVSSSFLQKYIRWPKHCNNVAIIIGGASSIVWTGFGLSITSKIMGDVGSLGLALWAGAFYMLCFAFITTQWHVYILNAVLLGPQALAFPATSAIKSRLVAESEQGLLQGALNTGKSIAESVGPILFGFLFEVFSAPFDGHDSHTTKVSARIPILLAFLLSLPLLCLAAMLPQKLASFELQLREQLREQSVQIEMEIFEAEDVSLLDPTQRDKLL</sequence>
<keyword evidence="5 6" id="KW-0472">Membrane</keyword>
<dbReference type="Pfam" id="PF07690">
    <property type="entry name" value="MFS_1"/>
    <property type="match status" value="2"/>
</dbReference>
<keyword evidence="4 6" id="KW-1133">Transmembrane helix</keyword>
<feature type="transmembrane region" description="Helical" evidence="6">
    <location>
        <begin position="72"/>
        <end position="93"/>
    </location>
</feature>
<dbReference type="PANTHER" id="PTHR23504">
    <property type="entry name" value="MAJOR FACILITATOR SUPERFAMILY DOMAIN-CONTAINING PROTEIN 10"/>
    <property type="match status" value="1"/>
</dbReference>
<evidence type="ECO:0000313" key="7">
    <source>
        <dbReference type="EMBL" id="CAK9067421.1"/>
    </source>
</evidence>
<dbReference type="Proteomes" id="UP001642464">
    <property type="component" value="Unassembled WGS sequence"/>
</dbReference>
<feature type="transmembrane region" description="Helical" evidence="6">
    <location>
        <begin position="12"/>
        <end position="31"/>
    </location>
</feature>
<gene>
    <name evidence="7" type="ORF">SCF082_LOCUS34130</name>
</gene>
<dbReference type="SUPFAM" id="SSF103473">
    <property type="entry name" value="MFS general substrate transporter"/>
    <property type="match status" value="1"/>
</dbReference>
<feature type="transmembrane region" description="Helical" evidence="6">
    <location>
        <begin position="165"/>
        <end position="187"/>
    </location>
</feature>
<dbReference type="PRINTS" id="PR01035">
    <property type="entry name" value="TCRTETA"/>
</dbReference>
<feature type="transmembrane region" description="Helical" evidence="6">
    <location>
        <begin position="105"/>
        <end position="125"/>
    </location>
</feature>
<name>A0ABP0NUE9_9DINO</name>
<comment type="subcellular location">
    <subcellularLocation>
        <location evidence="1">Membrane</location>
        <topology evidence="1">Multi-pass membrane protein</topology>
    </subcellularLocation>
</comment>
<feature type="transmembrane region" description="Helical" evidence="6">
    <location>
        <begin position="131"/>
        <end position="153"/>
    </location>
</feature>
<evidence type="ECO:0000256" key="2">
    <source>
        <dbReference type="ARBA" id="ARBA00022448"/>
    </source>
</evidence>